<reference evidence="1" key="1">
    <citation type="submission" date="2022-01" db="EMBL/GenBank/DDBJ databases">
        <title>Comparative genomics reveals a dynamic genome evolution in the ectomycorrhizal milk-cap (Lactarius) mushrooms.</title>
        <authorList>
            <consortium name="DOE Joint Genome Institute"/>
            <person name="Lebreton A."/>
            <person name="Tang N."/>
            <person name="Kuo A."/>
            <person name="LaButti K."/>
            <person name="Drula E."/>
            <person name="Barry K."/>
            <person name="Clum A."/>
            <person name="Lipzen A."/>
            <person name="Mousain D."/>
            <person name="Ng V."/>
            <person name="Wang R."/>
            <person name="Wang X."/>
            <person name="Dai Y."/>
            <person name="Henrissat B."/>
            <person name="Grigoriev I.V."/>
            <person name="Guerin-Laguette A."/>
            <person name="Yu F."/>
            <person name="Martin F.M."/>
        </authorList>
    </citation>
    <scope>NUCLEOTIDE SEQUENCE</scope>
    <source>
        <strain evidence="1">QP</strain>
    </source>
</reference>
<dbReference type="Proteomes" id="UP001201163">
    <property type="component" value="Unassembled WGS sequence"/>
</dbReference>
<accession>A0AAD4QAN2</accession>
<protein>
    <submittedName>
        <fullName evidence="1">Uncharacterized protein</fullName>
    </submittedName>
</protein>
<sequence length="216" mass="24581">MITTPPATTPNNIITGDGNSSRQFLDERLDVVPEYHDDRARLQNIVRFLREIKVKLGDMNKQWWSSSDAELIRRELFTARNARTEEYRTGRRKFDQRPEGDRASSAFVPVAQQDLITLTLEILARGPVTDVAELQREAFRDAYEGFIQVAFTRAKEQAIEQRLGRQLEVARVLSPQEQTVLIGIENQASDSTDTVKRALGPVMQGLWPQTNNTHSS</sequence>
<dbReference type="AlphaFoldDB" id="A0AAD4QAN2"/>
<organism evidence="1 2">
    <name type="scientific">Lactarius akahatsu</name>
    <dbReference type="NCBI Taxonomy" id="416441"/>
    <lineage>
        <taxon>Eukaryota</taxon>
        <taxon>Fungi</taxon>
        <taxon>Dikarya</taxon>
        <taxon>Basidiomycota</taxon>
        <taxon>Agaricomycotina</taxon>
        <taxon>Agaricomycetes</taxon>
        <taxon>Russulales</taxon>
        <taxon>Russulaceae</taxon>
        <taxon>Lactarius</taxon>
    </lineage>
</organism>
<evidence type="ECO:0000313" key="1">
    <source>
        <dbReference type="EMBL" id="KAH8991209.1"/>
    </source>
</evidence>
<evidence type="ECO:0000313" key="2">
    <source>
        <dbReference type="Proteomes" id="UP001201163"/>
    </source>
</evidence>
<dbReference type="EMBL" id="JAKELL010000027">
    <property type="protein sequence ID" value="KAH8991209.1"/>
    <property type="molecule type" value="Genomic_DNA"/>
</dbReference>
<proteinExistence type="predicted"/>
<keyword evidence="2" id="KW-1185">Reference proteome</keyword>
<gene>
    <name evidence="1" type="ORF">EDB92DRAFT_1861512</name>
</gene>
<comment type="caution">
    <text evidence="1">The sequence shown here is derived from an EMBL/GenBank/DDBJ whole genome shotgun (WGS) entry which is preliminary data.</text>
</comment>
<name>A0AAD4QAN2_9AGAM</name>